<dbReference type="AlphaFoldDB" id="A0A8J5LNX9"/>
<keyword evidence="2" id="KW-0677">Repeat</keyword>
<reference evidence="5 6" key="1">
    <citation type="submission" date="2020-08" db="EMBL/GenBank/DDBJ databases">
        <title>Plant Genome Project.</title>
        <authorList>
            <person name="Zhang R.-G."/>
        </authorList>
    </citation>
    <scope>NUCLEOTIDE SEQUENCE [LARGE SCALE GENOMIC DNA]</scope>
    <source>
        <tissue evidence="5">Rhizome</tissue>
    </source>
</reference>
<gene>
    <name evidence="5" type="ORF">ZIOFF_019452</name>
</gene>
<feature type="region of interest" description="Disordered" evidence="3">
    <location>
        <begin position="30"/>
        <end position="49"/>
    </location>
</feature>
<organism evidence="5 6">
    <name type="scientific">Zingiber officinale</name>
    <name type="common">Ginger</name>
    <name type="synonym">Amomum zingiber</name>
    <dbReference type="NCBI Taxonomy" id="94328"/>
    <lineage>
        <taxon>Eukaryota</taxon>
        <taxon>Viridiplantae</taxon>
        <taxon>Streptophyta</taxon>
        <taxon>Embryophyta</taxon>
        <taxon>Tracheophyta</taxon>
        <taxon>Spermatophyta</taxon>
        <taxon>Magnoliopsida</taxon>
        <taxon>Liliopsida</taxon>
        <taxon>Zingiberales</taxon>
        <taxon>Zingiberaceae</taxon>
        <taxon>Zingiber</taxon>
    </lineage>
</organism>
<proteinExistence type="predicted"/>
<comment type="caution">
    <text evidence="5">The sequence shown here is derived from an EMBL/GenBank/DDBJ whole genome shotgun (WGS) entry which is preliminary data.</text>
</comment>
<evidence type="ECO:0000259" key="4">
    <source>
        <dbReference type="Pfam" id="PF08263"/>
    </source>
</evidence>
<keyword evidence="6" id="KW-1185">Reference proteome</keyword>
<dbReference type="FunFam" id="3.80.10.10:FF:000383">
    <property type="entry name" value="Leucine-rich repeat receptor protein kinase EMS1"/>
    <property type="match status" value="1"/>
</dbReference>
<dbReference type="PANTHER" id="PTHR48009:SF4">
    <property type="entry name" value="LEUCINE-RICH REPEAT (LRR) FAMILY PROTEIN"/>
    <property type="match status" value="1"/>
</dbReference>
<keyword evidence="1" id="KW-0433">Leucine-rich repeat</keyword>
<feature type="domain" description="Leucine-rich repeat-containing N-terminal plant-type" evidence="4">
    <location>
        <begin position="91"/>
        <end position="128"/>
    </location>
</feature>
<evidence type="ECO:0000256" key="3">
    <source>
        <dbReference type="SAM" id="MobiDB-lite"/>
    </source>
</evidence>
<dbReference type="InterPro" id="IPR013210">
    <property type="entry name" value="LRR_N_plant-typ"/>
</dbReference>
<dbReference type="EMBL" id="JACMSC010000005">
    <property type="protein sequence ID" value="KAG6522313.1"/>
    <property type="molecule type" value="Genomic_DNA"/>
</dbReference>
<evidence type="ECO:0000313" key="5">
    <source>
        <dbReference type="EMBL" id="KAG6522313.1"/>
    </source>
</evidence>
<dbReference type="Proteomes" id="UP000734854">
    <property type="component" value="Unassembled WGS sequence"/>
</dbReference>
<dbReference type="PANTHER" id="PTHR48009">
    <property type="entry name" value="LEUCINE-RICH REPEAT (LRR) FAMILY PROTEIN"/>
    <property type="match status" value="1"/>
</dbReference>
<dbReference type="InterPro" id="IPR001611">
    <property type="entry name" value="Leu-rich_rpt"/>
</dbReference>
<dbReference type="Pfam" id="PF00560">
    <property type="entry name" value="LRR_1"/>
    <property type="match status" value="3"/>
</dbReference>
<evidence type="ECO:0000256" key="1">
    <source>
        <dbReference type="ARBA" id="ARBA00022614"/>
    </source>
</evidence>
<protein>
    <recommendedName>
        <fullName evidence="4">Leucine-rich repeat-containing N-terminal plant-type domain-containing protein</fullName>
    </recommendedName>
</protein>
<dbReference type="Pfam" id="PF08263">
    <property type="entry name" value="LRRNT_2"/>
    <property type="match status" value="1"/>
</dbReference>
<sequence length="457" mass="48930">MTPPRDEATTLLAQVFSSLVRTVAPLNDLAPPSPLETNSHARSIKTPSPARPYRQPIAVDMESTCCFSLLRSLVLLLLLCVAAAATLDPADFLELQAVRKQLEDMPGSHFFSAWDFTADPCEFPGVFCASGRVVALALGEPRAGSPGLRGRLDPALGRLSALSELSLVPGRVAGPVPDGLARCRDLRFLALSKNLLSGRIPAGLASLPRLRTLDLSYNRLSGPLPPALADAPVLSNIVLCHNQLSGHLPRFRDSAPLLRLDLKRNNLSGSLPPLPPSLRYLALGSNSLTGRVDAVLPRLNRLNFLDLSSNLFSGPIPASVFGFPLETLQLQRNAFAGPLTPRGDVAVAVVDLSYNRFSGSVPPQLASAGRLYLNNNRLTGVVPARLIHGLSGRLQLLYLQHNFLTGIEFAPAVAAIPLGAALCLQYNCMVPPFQTPCPLKAGAQGMRPADQCPQWRS</sequence>
<evidence type="ECO:0000256" key="2">
    <source>
        <dbReference type="ARBA" id="ARBA00022737"/>
    </source>
</evidence>
<accession>A0A8J5LNX9</accession>
<dbReference type="OrthoDB" id="676979at2759"/>
<evidence type="ECO:0000313" key="6">
    <source>
        <dbReference type="Proteomes" id="UP000734854"/>
    </source>
</evidence>
<dbReference type="InterPro" id="IPR053213">
    <property type="entry name" value="RLP29"/>
</dbReference>
<name>A0A8J5LNX9_ZINOF</name>